<reference evidence="1 2" key="1">
    <citation type="submission" date="2017-05" db="EMBL/GenBank/DDBJ databases">
        <authorList>
            <person name="Varghese N."/>
            <person name="Submissions S."/>
        </authorList>
    </citation>
    <scope>NUCLEOTIDE SEQUENCE [LARGE SCALE GENOMIC DNA]</scope>
    <source>
        <strain evidence="1 2">DSM 25457</strain>
    </source>
</reference>
<evidence type="ECO:0000313" key="2">
    <source>
        <dbReference type="Proteomes" id="UP001158067"/>
    </source>
</evidence>
<dbReference type="Proteomes" id="UP001158067">
    <property type="component" value="Unassembled WGS sequence"/>
</dbReference>
<evidence type="ECO:0000313" key="1">
    <source>
        <dbReference type="EMBL" id="SMP76936.1"/>
    </source>
</evidence>
<protein>
    <submittedName>
        <fullName evidence="1">Zinc-binding metallo-peptidase</fullName>
    </submittedName>
</protein>
<dbReference type="EMBL" id="FXUG01000022">
    <property type="protein sequence ID" value="SMP76936.1"/>
    <property type="molecule type" value="Genomic_DNA"/>
</dbReference>
<keyword evidence="2" id="KW-1185">Reference proteome</keyword>
<organism evidence="1 2">
    <name type="scientific">Neorhodopirellula lusitana</name>
    <dbReference type="NCBI Taxonomy" id="445327"/>
    <lineage>
        <taxon>Bacteria</taxon>
        <taxon>Pseudomonadati</taxon>
        <taxon>Planctomycetota</taxon>
        <taxon>Planctomycetia</taxon>
        <taxon>Pirellulales</taxon>
        <taxon>Pirellulaceae</taxon>
        <taxon>Neorhodopirellula</taxon>
    </lineage>
</organism>
<sequence length="349" mass="41081">MASRNKQPATTRQNDSLVSMTDTQLLNMRMCDLKLTISDTVLQKRIDQLTNELGDRGLNFQPHFWLSDDWFSPDDVPGIAIPFYLAHPRLMRLERKQLLDVEGGTHERCMEILRHEAGHAIDTAFRLRRKAVYRNVFGKASEPYPEHYQLKPASREYVHHLGMWYAQAHPLEDFAETFAVWLRPGFRWRTRYRDWPVMEKLETVDEMMRGLRGKKPPVQSRAMVDPVHRIRKTLRTHYERKRTHYELDLPSVYDNDLRRLFSSESAHRRNVTAAAFLNRIRTELRRTVAKWTGEYAYTIDQVVQEMIERCRELKLRLGGSPEEVKRDAMILVAVRTTSFLHEGGHRAAI</sequence>
<comment type="caution">
    <text evidence="1">The sequence shown here is derived from an EMBL/GenBank/DDBJ whole genome shotgun (WGS) entry which is preliminary data.</text>
</comment>
<dbReference type="Pfam" id="PF15887">
    <property type="entry name" value="Peptidase_Mx"/>
    <property type="match status" value="1"/>
</dbReference>
<name>A0ABY1QRD6_9BACT</name>
<accession>A0ABY1QRD6</accession>
<dbReference type="InterPro" id="IPR031321">
    <property type="entry name" value="UCP012641"/>
</dbReference>
<proteinExistence type="predicted"/>
<gene>
    <name evidence="1" type="ORF">SAMN06265222_12245</name>
</gene>